<keyword evidence="6" id="KW-0521">NADP</keyword>
<dbReference type="PANTHER" id="PTHR42802">
    <property type="entry name" value="MONOOXYGENASE"/>
    <property type="match status" value="1"/>
</dbReference>
<evidence type="ECO:0000256" key="3">
    <source>
        <dbReference type="ARBA" id="ARBA00007588"/>
    </source>
</evidence>
<proteinExistence type="inferred from homology"/>
<evidence type="ECO:0000313" key="9">
    <source>
        <dbReference type="Proteomes" id="UP000241764"/>
    </source>
</evidence>
<dbReference type="InterPro" id="IPR025700">
    <property type="entry name" value="Lys/Orn_oxygenase"/>
</dbReference>
<dbReference type="GO" id="GO:0004497">
    <property type="term" value="F:monooxygenase activity"/>
    <property type="evidence" value="ECO:0007669"/>
    <property type="project" value="UniProtKB-KW"/>
</dbReference>
<keyword evidence="8" id="KW-0503">Monooxygenase</keyword>
<comment type="caution">
    <text evidence="8">The sequence shown here is derived from an EMBL/GenBank/DDBJ whole genome shotgun (WGS) entry which is preliminary data.</text>
</comment>
<gene>
    <name evidence="8" type="ORF">CU103_20905</name>
</gene>
<dbReference type="Proteomes" id="UP000241764">
    <property type="component" value="Unassembled WGS sequence"/>
</dbReference>
<organism evidence="8 9">
    <name type="scientific">Phyllobacterium sophorae</name>
    <dbReference type="NCBI Taxonomy" id="1520277"/>
    <lineage>
        <taxon>Bacteria</taxon>
        <taxon>Pseudomonadati</taxon>
        <taxon>Pseudomonadota</taxon>
        <taxon>Alphaproteobacteria</taxon>
        <taxon>Hyphomicrobiales</taxon>
        <taxon>Phyllobacteriaceae</taxon>
        <taxon>Phyllobacterium</taxon>
    </lineage>
</organism>
<dbReference type="PANTHER" id="PTHR42802:SF1">
    <property type="entry name" value="L-ORNITHINE N(5)-MONOOXYGENASE"/>
    <property type="match status" value="1"/>
</dbReference>
<comment type="similarity">
    <text evidence="3">Belongs to the lysine N(6)-hydroxylase/L-ornithine N(5)-oxygenase family.</text>
</comment>
<evidence type="ECO:0000256" key="1">
    <source>
        <dbReference type="ARBA" id="ARBA00001974"/>
    </source>
</evidence>
<evidence type="ECO:0000256" key="4">
    <source>
        <dbReference type="ARBA" id="ARBA00022630"/>
    </source>
</evidence>
<dbReference type="AlphaFoldDB" id="A0A2P7B689"/>
<dbReference type="Gene3D" id="3.50.50.60">
    <property type="entry name" value="FAD/NAD(P)-binding domain"/>
    <property type="match status" value="1"/>
</dbReference>
<keyword evidence="4" id="KW-0285">Flavoprotein</keyword>
<reference evidence="9" key="1">
    <citation type="submission" date="2017-11" db="EMBL/GenBank/DDBJ databases">
        <authorList>
            <person name="Kuznetsova I."/>
            <person name="Sazanova A."/>
            <person name="Chirak E."/>
            <person name="Safronova V."/>
            <person name="Willems A."/>
        </authorList>
    </citation>
    <scope>NUCLEOTIDE SEQUENCE [LARGE SCALE GENOMIC DNA]</scope>
    <source>
        <strain evidence="9">CCBAU 03422</strain>
    </source>
</reference>
<evidence type="ECO:0000313" key="8">
    <source>
        <dbReference type="EMBL" id="PSH61959.1"/>
    </source>
</evidence>
<keyword evidence="5" id="KW-0274">FAD</keyword>
<comment type="cofactor">
    <cofactor evidence="1">
        <name>FAD</name>
        <dbReference type="ChEBI" id="CHEBI:57692"/>
    </cofactor>
</comment>
<dbReference type="OrthoDB" id="7527071at2"/>
<name>A0A2P7B689_9HYPH</name>
<sequence length="445" mass="49722">MVANNDRTSPASEALDLAGIGIGPSNLSLASLLDGVGNVRAHFYESRASFDWHPGMMLPDVELQSSYLKDLVTPVMPTSPWSFISYLVAHKRLYAFLNAHYEAVPRREFAQYLAWVAGQLKNLTFERPVREVTFDKDQFLLRLDSGTVSARNLVLGTGTTPFVPSWATPFLGEKCFHNSQAKHRLPGLKASRIAVIGGGQSGGEVVEALLNSKSTLKELNWFSRRHNFEPINDTAFSNQVFSPEYVYAYLNLNNDQKLEALKASILTSDGLSISTINAIYRRLYSLRYLENRNIEAKLSPNRDVIQVEADKDGYRLIVRNRFDGGVEVAHADAIVLATGYQFRLPDAFAGLQERIQFDRNNRAVLNNDYCLSWSGPKQNRIFAQNAGRHSHGIADSQLSLMAWRSAHIINALLGGDHFDLEPHDSQVNWLSTGHDAMSQSMAVDY</sequence>
<accession>A0A2P7B689</accession>
<dbReference type="EMBL" id="PGGM01000011">
    <property type="protein sequence ID" value="PSH61959.1"/>
    <property type="molecule type" value="Genomic_DNA"/>
</dbReference>
<evidence type="ECO:0000256" key="2">
    <source>
        <dbReference type="ARBA" id="ARBA00004924"/>
    </source>
</evidence>
<keyword evidence="7" id="KW-0560">Oxidoreductase</keyword>
<evidence type="ECO:0000256" key="6">
    <source>
        <dbReference type="ARBA" id="ARBA00022857"/>
    </source>
</evidence>
<dbReference type="Pfam" id="PF13434">
    <property type="entry name" value="Lys_Orn_oxgnase"/>
    <property type="match status" value="1"/>
</dbReference>
<dbReference type="InterPro" id="IPR036188">
    <property type="entry name" value="FAD/NAD-bd_sf"/>
</dbReference>
<evidence type="ECO:0000256" key="5">
    <source>
        <dbReference type="ARBA" id="ARBA00022827"/>
    </source>
</evidence>
<keyword evidence="9" id="KW-1185">Reference proteome</keyword>
<dbReference type="SUPFAM" id="SSF51905">
    <property type="entry name" value="FAD/NAD(P)-binding domain"/>
    <property type="match status" value="2"/>
</dbReference>
<comment type="pathway">
    <text evidence="2">Siderophore biosynthesis.</text>
</comment>
<evidence type="ECO:0000256" key="7">
    <source>
        <dbReference type="ARBA" id="ARBA00023002"/>
    </source>
</evidence>
<protein>
    <submittedName>
        <fullName evidence="8">Lysine 6-monooxygenase</fullName>
    </submittedName>
</protein>